<dbReference type="InterPro" id="IPR011990">
    <property type="entry name" value="TPR-like_helical_dom_sf"/>
</dbReference>
<dbReference type="SMART" id="SM01043">
    <property type="entry name" value="BTAD"/>
    <property type="match status" value="1"/>
</dbReference>
<feature type="compositionally biased region" description="Basic and acidic residues" evidence="4">
    <location>
        <begin position="267"/>
        <end position="279"/>
    </location>
</feature>
<comment type="caution">
    <text evidence="6">The sequence shown here is derived from an EMBL/GenBank/DDBJ whole genome shotgun (WGS) entry which is preliminary data.</text>
</comment>
<gene>
    <name evidence="6" type="ORF">AB0I59_04775</name>
</gene>
<dbReference type="InterPro" id="IPR058852">
    <property type="entry name" value="HTH_77"/>
</dbReference>
<dbReference type="Gene3D" id="1.10.10.10">
    <property type="entry name" value="Winged helix-like DNA-binding domain superfamily/Winged helix DNA-binding domain"/>
    <property type="match status" value="1"/>
</dbReference>
<dbReference type="SUPFAM" id="SSF46894">
    <property type="entry name" value="C-terminal effector domain of the bipartite response regulators"/>
    <property type="match status" value="1"/>
</dbReference>
<evidence type="ECO:0000256" key="2">
    <source>
        <dbReference type="ARBA" id="ARBA00023125"/>
    </source>
</evidence>
<keyword evidence="7" id="KW-1185">Reference proteome</keyword>
<dbReference type="InterPro" id="IPR049945">
    <property type="entry name" value="AAA_22"/>
</dbReference>
<name>A0ABV3G8G1_MICGL</name>
<dbReference type="Pfam" id="PF25872">
    <property type="entry name" value="HTH_77"/>
    <property type="match status" value="1"/>
</dbReference>
<evidence type="ECO:0000259" key="5">
    <source>
        <dbReference type="PROSITE" id="PS51755"/>
    </source>
</evidence>
<reference evidence="6 7" key="1">
    <citation type="submission" date="2024-06" db="EMBL/GenBank/DDBJ databases">
        <title>The Natural Products Discovery Center: Release of the First 8490 Sequenced Strains for Exploring Actinobacteria Biosynthetic Diversity.</title>
        <authorList>
            <person name="Kalkreuter E."/>
            <person name="Kautsar S.A."/>
            <person name="Yang D."/>
            <person name="Bader C.D."/>
            <person name="Teijaro C.N."/>
            <person name="Fluegel L."/>
            <person name="Davis C.M."/>
            <person name="Simpson J.R."/>
            <person name="Lauterbach L."/>
            <person name="Steele A.D."/>
            <person name="Gui C."/>
            <person name="Meng S."/>
            <person name="Li G."/>
            <person name="Viehrig K."/>
            <person name="Ye F."/>
            <person name="Su P."/>
            <person name="Kiefer A.F."/>
            <person name="Nichols A."/>
            <person name="Cepeda A.J."/>
            <person name="Yan W."/>
            <person name="Fan B."/>
            <person name="Jiang Y."/>
            <person name="Adhikari A."/>
            <person name="Zheng C.-J."/>
            <person name="Schuster L."/>
            <person name="Cowan T.M."/>
            <person name="Smanski M.J."/>
            <person name="Chevrette M.G."/>
            <person name="De Carvalho L.P.S."/>
            <person name="Shen B."/>
        </authorList>
    </citation>
    <scope>NUCLEOTIDE SEQUENCE [LARGE SCALE GENOMIC DNA]</scope>
    <source>
        <strain evidence="6 7">NPDC050100</strain>
    </source>
</reference>
<evidence type="ECO:0000313" key="6">
    <source>
        <dbReference type="EMBL" id="MEV0967925.1"/>
    </source>
</evidence>
<dbReference type="Gene3D" id="3.40.50.300">
    <property type="entry name" value="P-loop containing nucleotide triphosphate hydrolases"/>
    <property type="match status" value="1"/>
</dbReference>
<evidence type="ECO:0000256" key="1">
    <source>
        <dbReference type="ARBA" id="ARBA00005820"/>
    </source>
</evidence>
<dbReference type="Gene3D" id="1.25.40.10">
    <property type="entry name" value="Tetratricopeptide repeat domain"/>
    <property type="match status" value="2"/>
</dbReference>
<evidence type="ECO:0000256" key="4">
    <source>
        <dbReference type="SAM" id="MobiDB-lite"/>
    </source>
</evidence>
<keyword evidence="2 3" id="KW-0238">DNA-binding</keyword>
<feature type="DNA-binding region" description="OmpR/PhoB-type" evidence="3">
    <location>
        <begin position="1"/>
        <end position="98"/>
    </location>
</feature>
<dbReference type="RefSeq" id="WP_358130089.1">
    <property type="nucleotide sequence ID" value="NZ_JBFALK010000002.1"/>
</dbReference>
<dbReference type="PANTHER" id="PTHR47691:SF3">
    <property type="entry name" value="HTH-TYPE TRANSCRIPTIONAL REGULATOR RV0890C-RELATED"/>
    <property type="match status" value="1"/>
</dbReference>
<dbReference type="InterPro" id="IPR027417">
    <property type="entry name" value="P-loop_NTPase"/>
</dbReference>
<dbReference type="EMBL" id="JBFALK010000002">
    <property type="protein sequence ID" value="MEV0967925.1"/>
    <property type="molecule type" value="Genomic_DNA"/>
</dbReference>
<protein>
    <submittedName>
        <fullName evidence="6">BTAD domain-containing putative transcriptional regulator</fullName>
    </submittedName>
</protein>
<dbReference type="Pfam" id="PF03704">
    <property type="entry name" value="BTAD"/>
    <property type="match status" value="1"/>
</dbReference>
<feature type="domain" description="OmpR/PhoB-type" evidence="5">
    <location>
        <begin position="1"/>
        <end position="98"/>
    </location>
</feature>
<dbReference type="CDD" id="cd15831">
    <property type="entry name" value="BTAD"/>
    <property type="match status" value="1"/>
</dbReference>
<organism evidence="6 7">
    <name type="scientific">Microtetraspora glauca</name>
    <dbReference type="NCBI Taxonomy" id="1996"/>
    <lineage>
        <taxon>Bacteria</taxon>
        <taxon>Bacillati</taxon>
        <taxon>Actinomycetota</taxon>
        <taxon>Actinomycetes</taxon>
        <taxon>Streptosporangiales</taxon>
        <taxon>Streptosporangiaceae</taxon>
        <taxon>Microtetraspora</taxon>
    </lineage>
</organism>
<comment type="similarity">
    <text evidence="1">Belongs to the AfsR/DnrI/RedD regulatory family.</text>
</comment>
<dbReference type="InterPro" id="IPR036388">
    <property type="entry name" value="WH-like_DNA-bd_sf"/>
</dbReference>
<dbReference type="Proteomes" id="UP001551675">
    <property type="component" value="Unassembled WGS sequence"/>
</dbReference>
<dbReference type="SUPFAM" id="SSF48452">
    <property type="entry name" value="TPR-like"/>
    <property type="match status" value="2"/>
</dbReference>
<dbReference type="SMART" id="SM00862">
    <property type="entry name" value="Trans_reg_C"/>
    <property type="match status" value="1"/>
</dbReference>
<dbReference type="InterPro" id="IPR016032">
    <property type="entry name" value="Sig_transdc_resp-reg_C-effctor"/>
</dbReference>
<evidence type="ECO:0000256" key="3">
    <source>
        <dbReference type="PROSITE-ProRule" id="PRU01091"/>
    </source>
</evidence>
<dbReference type="InterPro" id="IPR005158">
    <property type="entry name" value="BTAD"/>
</dbReference>
<evidence type="ECO:0000313" key="7">
    <source>
        <dbReference type="Proteomes" id="UP001551675"/>
    </source>
</evidence>
<sequence>MEGTERDTRLKFAVLGPLEVRQDGRLIEIGGQRLRALLTTLLLDAGSAVPVDALVAGVWEDNPPSGVGNALQALISRLRAVIDRDLVVAHPSGYRLAVSPELVDVHLFTRLCRDGGRELAARDAAGAARTLRDALALWRGPALPDLPDGAPEIARLDDLRIAATEDRIDADLLLGRHAEVLPELRSLITAHPLRERLRGQFMRALYASGRHVEALAAYEEARSSFADLLGADPSPQLAELHLAVLRRDLLSPHGDLLSPHGDPPSDDPPHHDPPHHDATRPAPAARKGNLRARLTSFVGREPDVERAGELLDGHRLVTLLGPGGAGKTRLAVETAEALSARMPDGAWLVELASLRDPEEIAQTVLASLGLRDASLMTRHPGAPHAETDPMGRLAGLLAGRRMLIVLDNCEHLIEPAAVLVDRLLADCPDVRVLATSREPLGITGEMLWPVRPLDLDHAVRLFADRAVAARSGYTVDGERPAVERICRELDGMPLAIELAAARLRTLSAAQIADRLDDRFRLLTSGSRTALPRHQTLRAVVEWSWELLDEDERRLAARLSVFAGGATLESAERVCAGPGMSGWAVDLLGHLVDKSLLVYDGGRYTMLETIRAYAAERLAESGEEHRVQLAHAGYFTELAETADSRLRGRDQVEWLARLTAEQDNLSAALRRAVDGGAAELAVRLVGALGWYWWLAGRRGEGAARAAEVLRIVPEDMDPAKRALVLAVYGVTVLGGSADWERAREALEGVSLLTGLLEPGSLHPIVALARPVLNLFLRQDDPIDALLEELFADRDPWLVASAHLFRGHLHFNSGRVEEGEADVRAALDGFRMTGDRWGIANSLSALAEVSAMRGNNAEAIPVMREAIAFVDEIGASDDTPYMRGRLALTLNAAGDRAGATAVLAEAARICANGDDPVGAAGVCVIKGEFAREDGDIDLARMHYAQAVGMLDGPEVHPPQFLATLRASLGLLAEQEGDAVRSRRMHAEALEAALTSQDGPIIGYILIARAGLALLDDEPELAARLLGAAAAIRGIEEVTAYDHARITANAQAALGPEEFSRSYERGRGMPFDEVVAAASA</sequence>
<proteinExistence type="inferred from homology"/>
<accession>A0ABV3G8G1</accession>
<dbReference type="Pfam" id="PF13401">
    <property type="entry name" value="AAA_22"/>
    <property type="match status" value="1"/>
</dbReference>
<dbReference type="PROSITE" id="PS51755">
    <property type="entry name" value="OMPR_PHOB"/>
    <property type="match status" value="1"/>
</dbReference>
<dbReference type="PANTHER" id="PTHR47691">
    <property type="entry name" value="REGULATOR-RELATED"/>
    <property type="match status" value="1"/>
</dbReference>
<dbReference type="InterPro" id="IPR001867">
    <property type="entry name" value="OmpR/PhoB-type_DNA-bd"/>
</dbReference>
<dbReference type="SUPFAM" id="SSF52540">
    <property type="entry name" value="P-loop containing nucleoside triphosphate hydrolases"/>
    <property type="match status" value="1"/>
</dbReference>
<feature type="region of interest" description="Disordered" evidence="4">
    <location>
        <begin position="253"/>
        <end position="288"/>
    </location>
</feature>
<dbReference type="PRINTS" id="PR00364">
    <property type="entry name" value="DISEASERSIST"/>
</dbReference>